<evidence type="ECO:0000256" key="2">
    <source>
        <dbReference type="ARBA" id="ARBA00004496"/>
    </source>
</evidence>
<sequence>MSTSKSSLSEAFKARGSLHALSDDVDVPDAVIQDIVRDAVLHSPSPFNCQAGRAVALLRVEHKKFWDLAHEVAKATVAPPVFAKAYEPRIKMFRDAYGTILFYESGTVLKEVGEQRPVVKDKIPQWSEHATGMLQYAVWVMLCNEGLGVNLQHYNPMVDAAVAKEWNIPDDWSLKAQMVFGKPAGPRFIAKEFDPVENRVLFFDS</sequence>
<dbReference type="GO" id="GO:0005634">
    <property type="term" value="C:nucleus"/>
    <property type="evidence" value="ECO:0007669"/>
    <property type="project" value="UniProtKB-SubCell"/>
</dbReference>
<keyword evidence="5" id="KW-0560">Oxidoreductase</keyword>
<comment type="caution">
    <text evidence="8">The sequence shown here is derived from an EMBL/GenBank/DDBJ whole genome shotgun (WGS) entry which is preliminary data.</text>
</comment>
<keyword evidence="9" id="KW-1185">Reference proteome</keyword>
<gene>
    <name evidence="8" type="ORF">NLU13_6799</name>
</gene>
<evidence type="ECO:0000313" key="8">
    <source>
        <dbReference type="EMBL" id="KAK0385622.1"/>
    </source>
</evidence>
<dbReference type="EMBL" id="JAPDFR010000006">
    <property type="protein sequence ID" value="KAK0385622.1"/>
    <property type="molecule type" value="Genomic_DNA"/>
</dbReference>
<dbReference type="GO" id="GO:0016491">
    <property type="term" value="F:oxidoreductase activity"/>
    <property type="evidence" value="ECO:0007669"/>
    <property type="project" value="UniProtKB-KW"/>
</dbReference>
<dbReference type="GO" id="GO:0005737">
    <property type="term" value="C:cytoplasm"/>
    <property type="evidence" value="ECO:0007669"/>
    <property type="project" value="UniProtKB-SubCell"/>
</dbReference>
<keyword evidence="6" id="KW-0539">Nucleus</keyword>
<accession>A0AA39L676</accession>
<evidence type="ECO:0000313" key="9">
    <source>
        <dbReference type="Proteomes" id="UP001175261"/>
    </source>
</evidence>
<evidence type="ECO:0000256" key="4">
    <source>
        <dbReference type="ARBA" id="ARBA00022490"/>
    </source>
</evidence>
<dbReference type="Pfam" id="PF00881">
    <property type="entry name" value="Nitroreductase"/>
    <property type="match status" value="1"/>
</dbReference>
<dbReference type="PANTHER" id="PTHR43035">
    <property type="entry name" value="FATTY ACID REPRESSION MUTANT PROTEIN 2-RELATED"/>
    <property type="match status" value="1"/>
</dbReference>
<dbReference type="Gene3D" id="3.40.109.10">
    <property type="entry name" value="NADH Oxidase"/>
    <property type="match status" value="1"/>
</dbReference>
<keyword evidence="4" id="KW-0963">Cytoplasm</keyword>
<feature type="domain" description="Nitroreductase" evidence="7">
    <location>
        <begin position="14"/>
        <end position="182"/>
    </location>
</feature>
<evidence type="ECO:0000256" key="5">
    <source>
        <dbReference type="ARBA" id="ARBA00023002"/>
    </source>
</evidence>
<evidence type="ECO:0000256" key="6">
    <source>
        <dbReference type="ARBA" id="ARBA00023242"/>
    </source>
</evidence>
<name>A0AA39L676_SARSR</name>
<dbReference type="InterPro" id="IPR033877">
    <property type="entry name" value="Frm2/Hbn1"/>
</dbReference>
<comment type="similarity">
    <text evidence="3">Belongs to the nitroreductase family.</text>
</comment>
<protein>
    <recommendedName>
        <fullName evidence="7">Nitroreductase domain-containing protein</fullName>
    </recommendedName>
</protein>
<proteinExistence type="inferred from homology"/>
<dbReference type="InterPro" id="IPR029479">
    <property type="entry name" value="Nitroreductase"/>
</dbReference>
<dbReference type="SUPFAM" id="SSF55469">
    <property type="entry name" value="FMN-dependent nitroreductase-like"/>
    <property type="match status" value="1"/>
</dbReference>
<evidence type="ECO:0000259" key="7">
    <source>
        <dbReference type="Pfam" id="PF00881"/>
    </source>
</evidence>
<dbReference type="PANTHER" id="PTHR43035:SF1">
    <property type="entry name" value="FATTY ACID REPRESSION MUTANT PROTEIN 2-RELATED"/>
    <property type="match status" value="1"/>
</dbReference>
<evidence type="ECO:0000256" key="3">
    <source>
        <dbReference type="ARBA" id="ARBA00007118"/>
    </source>
</evidence>
<comment type="subcellular location">
    <subcellularLocation>
        <location evidence="2">Cytoplasm</location>
    </subcellularLocation>
    <subcellularLocation>
        <location evidence="1">Nucleus</location>
    </subcellularLocation>
</comment>
<dbReference type="CDD" id="cd02140">
    <property type="entry name" value="Frm2-like"/>
    <property type="match status" value="1"/>
</dbReference>
<organism evidence="8 9">
    <name type="scientific">Sarocladium strictum</name>
    <name type="common">Black bundle disease fungus</name>
    <name type="synonym">Acremonium strictum</name>
    <dbReference type="NCBI Taxonomy" id="5046"/>
    <lineage>
        <taxon>Eukaryota</taxon>
        <taxon>Fungi</taxon>
        <taxon>Dikarya</taxon>
        <taxon>Ascomycota</taxon>
        <taxon>Pezizomycotina</taxon>
        <taxon>Sordariomycetes</taxon>
        <taxon>Hypocreomycetidae</taxon>
        <taxon>Hypocreales</taxon>
        <taxon>Sarocladiaceae</taxon>
        <taxon>Sarocladium</taxon>
    </lineage>
</organism>
<evidence type="ECO:0000256" key="1">
    <source>
        <dbReference type="ARBA" id="ARBA00004123"/>
    </source>
</evidence>
<dbReference type="AlphaFoldDB" id="A0AA39L676"/>
<dbReference type="InterPro" id="IPR000415">
    <property type="entry name" value="Nitroreductase-like"/>
</dbReference>
<dbReference type="FunFam" id="3.40.109.10:FF:000001">
    <property type="entry name" value="Nitroreductase family"/>
    <property type="match status" value="1"/>
</dbReference>
<reference evidence="8" key="1">
    <citation type="submission" date="2022-10" db="EMBL/GenBank/DDBJ databases">
        <title>Determination and structural analysis of whole genome sequence of Sarocladium strictum F4-1.</title>
        <authorList>
            <person name="Hu L."/>
            <person name="Jiang Y."/>
        </authorList>
    </citation>
    <scope>NUCLEOTIDE SEQUENCE</scope>
    <source>
        <strain evidence="8">F4-1</strain>
    </source>
</reference>
<dbReference type="GO" id="GO:0034599">
    <property type="term" value="P:cellular response to oxidative stress"/>
    <property type="evidence" value="ECO:0007669"/>
    <property type="project" value="InterPro"/>
</dbReference>
<dbReference type="Proteomes" id="UP001175261">
    <property type="component" value="Unassembled WGS sequence"/>
</dbReference>